<accession>A0A4S8S364</accession>
<protein>
    <recommendedName>
        <fullName evidence="6">Wax synthase domain-containing protein</fullName>
    </recommendedName>
</protein>
<feature type="domain" description="Wax synthase" evidence="6">
    <location>
        <begin position="255"/>
        <end position="341"/>
    </location>
</feature>
<evidence type="ECO:0000313" key="7">
    <source>
        <dbReference type="EMBL" id="THV64496.1"/>
    </source>
</evidence>
<name>A0A4S8S364_AURPU</name>
<dbReference type="Pfam" id="PF13813">
    <property type="entry name" value="MBOAT_2"/>
    <property type="match status" value="1"/>
</dbReference>
<dbReference type="AlphaFoldDB" id="A0A4S8S364"/>
<evidence type="ECO:0000259" key="6">
    <source>
        <dbReference type="Pfam" id="PF13813"/>
    </source>
</evidence>
<feature type="transmembrane region" description="Helical" evidence="5">
    <location>
        <begin position="162"/>
        <end position="181"/>
    </location>
</feature>
<evidence type="ECO:0000256" key="2">
    <source>
        <dbReference type="ARBA" id="ARBA00022692"/>
    </source>
</evidence>
<reference evidence="7 8" key="1">
    <citation type="submission" date="2018-10" db="EMBL/GenBank/DDBJ databases">
        <title>Fifty Aureobasidium pullulans genomes reveal a recombining polyextremotolerant generalist.</title>
        <authorList>
            <person name="Gostincar C."/>
            <person name="Turk M."/>
            <person name="Zajc J."/>
            <person name="Gunde-Cimerman N."/>
        </authorList>
    </citation>
    <scope>NUCLEOTIDE SEQUENCE [LARGE SCALE GENOMIC DNA]</scope>
    <source>
        <strain evidence="7 8">EXF-11900</strain>
    </source>
</reference>
<keyword evidence="2 5" id="KW-0812">Transmembrane</keyword>
<feature type="transmembrane region" description="Helical" evidence="5">
    <location>
        <begin position="368"/>
        <end position="385"/>
    </location>
</feature>
<dbReference type="EMBL" id="QZAF01000844">
    <property type="protein sequence ID" value="THV64496.1"/>
    <property type="molecule type" value="Genomic_DNA"/>
</dbReference>
<dbReference type="InterPro" id="IPR032805">
    <property type="entry name" value="Wax_synthase_dom"/>
</dbReference>
<organism evidence="7 8">
    <name type="scientific">Aureobasidium pullulans</name>
    <name type="common">Black yeast</name>
    <name type="synonym">Pullularia pullulans</name>
    <dbReference type="NCBI Taxonomy" id="5580"/>
    <lineage>
        <taxon>Eukaryota</taxon>
        <taxon>Fungi</taxon>
        <taxon>Dikarya</taxon>
        <taxon>Ascomycota</taxon>
        <taxon>Pezizomycotina</taxon>
        <taxon>Dothideomycetes</taxon>
        <taxon>Dothideomycetidae</taxon>
        <taxon>Dothideales</taxon>
        <taxon>Saccotheciaceae</taxon>
        <taxon>Aureobasidium</taxon>
    </lineage>
</organism>
<feature type="transmembrane region" description="Helical" evidence="5">
    <location>
        <begin position="33"/>
        <end position="52"/>
    </location>
</feature>
<evidence type="ECO:0000256" key="3">
    <source>
        <dbReference type="ARBA" id="ARBA00022989"/>
    </source>
</evidence>
<comment type="caution">
    <text evidence="7">The sequence shown here is derived from an EMBL/GenBank/DDBJ whole genome shotgun (WGS) entry which is preliminary data.</text>
</comment>
<dbReference type="Proteomes" id="UP000304951">
    <property type="component" value="Unassembled WGS sequence"/>
</dbReference>
<evidence type="ECO:0000256" key="4">
    <source>
        <dbReference type="ARBA" id="ARBA00023136"/>
    </source>
</evidence>
<evidence type="ECO:0000256" key="5">
    <source>
        <dbReference type="SAM" id="Phobius"/>
    </source>
</evidence>
<evidence type="ECO:0000256" key="1">
    <source>
        <dbReference type="ARBA" id="ARBA00004141"/>
    </source>
</evidence>
<proteinExistence type="predicted"/>
<keyword evidence="3 5" id="KW-1133">Transmembrane helix</keyword>
<dbReference type="GO" id="GO:0016020">
    <property type="term" value="C:membrane"/>
    <property type="evidence" value="ECO:0007669"/>
    <property type="project" value="UniProtKB-SubCell"/>
</dbReference>
<feature type="transmembrane region" description="Helical" evidence="5">
    <location>
        <begin position="59"/>
        <end position="81"/>
    </location>
</feature>
<evidence type="ECO:0000313" key="8">
    <source>
        <dbReference type="Proteomes" id="UP000304951"/>
    </source>
</evidence>
<sequence length="421" mass="48261">MKLTSKHAASATIRILSPEPKPNMNLQTSFSPIIPIAYLATASLAFYLLLNLPQKIRDICFPVFVVPAWRAFATFKCFTWPDSLDGIWGLAVLIWMTHIISLLYVDQIPSQSKSRKQWDMKAAYKLLFDVRHLSDGPETSIPAVSTSKSTLIAFVAYRLLKLVVYWLLTVHLFTPLIPWVFGPVEPWEFDQYAQTYLRRLPFFEAIEPVTLRETCIRVVFTFRWIWLNFVDIDAAHTFLSIMFVGLLQLDLPAEWPPMFGSPSKAFTIRRHWGKFWHRLVHKPYLSLAKVVAGRLCVPNLGHKAERLFLAFLIFLISGVAHAMVSLQRGKLVEAVDDVAFYCVNFFVMAIEGVVLDLAGPMRGLLPQWCWKIVGYAWVFTFWFWAAPKWSYPEVHGEMLKETERQNRALGLGLFTGLLGGE</sequence>
<gene>
    <name evidence="7" type="ORF">D6D28_09860</name>
</gene>
<feature type="transmembrane region" description="Helical" evidence="5">
    <location>
        <begin position="87"/>
        <end position="105"/>
    </location>
</feature>
<feature type="transmembrane region" description="Helical" evidence="5">
    <location>
        <begin position="307"/>
        <end position="326"/>
    </location>
</feature>
<keyword evidence="4 5" id="KW-0472">Membrane</keyword>
<comment type="subcellular location">
    <subcellularLocation>
        <location evidence="1">Membrane</location>
        <topology evidence="1">Multi-pass membrane protein</topology>
    </subcellularLocation>
</comment>
<feature type="transmembrane region" description="Helical" evidence="5">
    <location>
        <begin position="338"/>
        <end position="359"/>
    </location>
</feature>